<keyword evidence="1" id="KW-0378">Hydrolase</keyword>
<dbReference type="PANTHER" id="PTHR10272">
    <property type="entry name" value="PLATELET-ACTIVATING FACTOR ACETYLHYDROLASE"/>
    <property type="match status" value="1"/>
</dbReference>
<dbReference type="AlphaFoldDB" id="A0A919P8G7"/>
<evidence type="ECO:0000256" key="1">
    <source>
        <dbReference type="ARBA" id="ARBA00022801"/>
    </source>
</evidence>
<evidence type="ECO:0000313" key="5">
    <source>
        <dbReference type="Proteomes" id="UP000642125"/>
    </source>
</evidence>
<gene>
    <name evidence="4" type="ORF">Cpa01nite_03060</name>
</gene>
<dbReference type="InterPro" id="IPR029058">
    <property type="entry name" value="AB_hydrolase_fold"/>
</dbReference>
<sequence>MSTSTIPAAPISSVKPVVVPVPGRPAPLLARVTAPLHGERLPVVVLSHGNGWSMDGYAPLAEHWAGAGFVVVQPTHLDSRAGGLGHDDPAFSDVWRWRIADLTAVLDHLDVVEAALPGLAGRVDRERVAIAGHSWGAQTAGALLGAGVLSADGALEESFADPRVRAGVLLAATGTGDSLTPFAAEHLPFMRPAYAQLTTPTLVVTGDADDSALSTRGPDWFTDAYHLSPGAEALLTLSGGEHSLGGVVGHEVAETTDASPERVALVQRVTTAWLRFRLGLDDAAWPAAVADVRRTGAGIGDLTTR</sequence>
<evidence type="ECO:0000313" key="4">
    <source>
        <dbReference type="EMBL" id="GIG34925.1"/>
    </source>
</evidence>
<dbReference type="Pfam" id="PF07224">
    <property type="entry name" value="Chlorophyllase"/>
    <property type="match status" value="1"/>
</dbReference>
<name>A0A919P8G7_9CELL</name>
<evidence type="ECO:0000256" key="3">
    <source>
        <dbReference type="ARBA" id="ARBA00023098"/>
    </source>
</evidence>
<comment type="caution">
    <text evidence="4">The sequence shown here is derived from an EMBL/GenBank/DDBJ whole genome shotgun (WGS) entry which is preliminary data.</text>
</comment>
<keyword evidence="3" id="KW-0443">Lipid metabolism</keyword>
<dbReference type="Proteomes" id="UP000642125">
    <property type="component" value="Unassembled WGS sequence"/>
</dbReference>
<keyword evidence="2" id="KW-0442">Lipid degradation</keyword>
<organism evidence="4 5">
    <name type="scientific">Cellulomonas pakistanensis</name>
    <dbReference type="NCBI Taxonomy" id="992287"/>
    <lineage>
        <taxon>Bacteria</taxon>
        <taxon>Bacillati</taxon>
        <taxon>Actinomycetota</taxon>
        <taxon>Actinomycetes</taxon>
        <taxon>Micrococcales</taxon>
        <taxon>Cellulomonadaceae</taxon>
        <taxon>Cellulomonas</taxon>
    </lineage>
</organism>
<reference evidence="4" key="1">
    <citation type="submission" date="2021-01" db="EMBL/GenBank/DDBJ databases">
        <title>Whole genome shotgun sequence of Cellulomonas pakistanensis NBRC 110800.</title>
        <authorList>
            <person name="Komaki H."/>
            <person name="Tamura T."/>
        </authorList>
    </citation>
    <scope>NUCLEOTIDE SEQUENCE</scope>
    <source>
        <strain evidence="4">NBRC 110800</strain>
    </source>
</reference>
<dbReference type="Gene3D" id="3.40.50.1820">
    <property type="entry name" value="alpha/beta hydrolase"/>
    <property type="match status" value="1"/>
</dbReference>
<proteinExistence type="predicted"/>
<dbReference type="PANTHER" id="PTHR10272:SF0">
    <property type="entry name" value="PLATELET-ACTIVATING FACTOR ACETYLHYDROLASE"/>
    <property type="match status" value="1"/>
</dbReference>
<dbReference type="EMBL" id="BONO01000002">
    <property type="protein sequence ID" value="GIG34925.1"/>
    <property type="molecule type" value="Genomic_DNA"/>
</dbReference>
<evidence type="ECO:0000256" key="2">
    <source>
        <dbReference type="ARBA" id="ARBA00022963"/>
    </source>
</evidence>
<keyword evidence="5" id="KW-1185">Reference proteome</keyword>
<dbReference type="InterPro" id="IPR017395">
    <property type="entry name" value="Chlorophyllase-like"/>
</dbReference>
<dbReference type="RefSeq" id="WP_203666978.1">
    <property type="nucleotide sequence ID" value="NZ_BONO01000002.1"/>
</dbReference>
<accession>A0A919P8G7</accession>
<dbReference type="GO" id="GO:0003847">
    <property type="term" value="F:1-alkyl-2-acetylglycerophosphocholine esterase activity"/>
    <property type="evidence" value="ECO:0007669"/>
    <property type="project" value="TreeGrafter"/>
</dbReference>
<dbReference type="GO" id="GO:0016042">
    <property type="term" value="P:lipid catabolic process"/>
    <property type="evidence" value="ECO:0007669"/>
    <property type="project" value="UniProtKB-KW"/>
</dbReference>
<protein>
    <recommendedName>
        <fullName evidence="6">Chlorophyllase</fullName>
    </recommendedName>
</protein>
<dbReference type="SUPFAM" id="SSF53474">
    <property type="entry name" value="alpha/beta-Hydrolases"/>
    <property type="match status" value="1"/>
</dbReference>
<evidence type="ECO:0008006" key="6">
    <source>
        <dbReference type="Google" id="ProtNLM"/>
    </source>
</evidence>